<evidence type="ECO:0000313" key="7">
    <source>
        <dbReference type="Proteomes" id="UP000294614"/>
    </source>
</evidence>
<keyword evidence="2" id="KW-0479">Metal-binding</keyword>
<dbReference type="Pfam" id="PF06397">
    <property type="entry name" value="Desulfoferrod_N"/>
    <property type="match status" value="1"/>
</dbReference>
<dbReference type="SUPFAM" id="SSF57802">
    <property type="entry name" value="Rubredoxin-like"/>
    <property type="match status" value="1"/>
</dbReference>
<evidence type="ECO:0000256" key="3">
    <source>
        <dbReference type="ARBA" id="ARBA00022982"/>
    </source>
</evidence>
<evidence type="ECO:0000256" key="2">
    <source>
        <dbReference type="ARBA" id="ARBA00022723"/>
    </source>
</evidence>
<protein>
    <submittedName>
        <fullName evidence="6">Desulfoferrodoxin-like iron-binding protein</fullName>
    </submittedName>
</protein>
<name>A0A4R1KDP2_9BACT</name>
<dbReference type="Gene3D" id="2.20.28.100">
    <property type="entry name" value="Desulphoferrodoxin, N-terminal domain"/>
    <property type="match status" value="1"/>
</dbReference>
<keyword evidence="1" id="KW-0813">Transport</keyword>
<dbReference type="RefSeq" id="WP_132872893.1">
    <property type="nucleotide sequence ID" value="NZ_JAJUHT010000017.1"/>
</dbReference>
<feature type="domain" description="Desulfoferrodoxin N-terminal" evidence="5">
    <location>
        <begin position="3"/>
        <end position="38"/>
    </location>
</feature>
<evidence type="ECO:0000259" key="5">
    <source>
        <dbReference type="Pfam" id="PF06397"/>
    </source>
</evidence>
<dbReference type="Proteomes" id="UP000294614">
    <property type="component" value="Unassembled WGS sequence"/>
</dbReference>
<keyword evidence="7" id="KW-1185">Reference proteome</keyword>
<dbReference type="GO" id="GO:0005506">
    <property type="term" value="F:iron ion binding"/>
    <property type="evidence" value="ECO:0007669"/>
    <property type="project" value="InterPro"/>
</dbReference>
<keyword evidence="4" id="KW-0408">Iron</keyword>
<evidence type="ECO:0000256" key="1">
    <source>
        <dbReference type="ARBA" id="ARBA00022448"/>
    </source>
</evidence>
<organism evidence="6 7">
    <name type="scientific">Seleniivibrio woodruffii</name>
    <dbReference type="NCBI Taxonomy" id="1078050"/>
    <lineage>
        <taxon>Bacteria</taxon>
        <taxon>Pseudomonadati</taxon>
        <taxon>Deferribacterota</taxon>
        <taxon>Deferribacteres</taxon>
        <taxon>Deferribacterales</taxon>
        <taxon>Geovibrionaceae</taxon>
        <taxon>Seleniivibrio</taxon>
    </lineage>
</organism>
<dbReference type="AlphaFoldDB" id="A0A4R1KDP2"/>
<keyword evidence="3" id="KW-0249">Electron transport</keyword>
<dbReference type="InterPro" id="IPR038094">
    <property type="entry name" value="Desulfoferrodoxin_N_sf"/>
</dbReference>
<dbReference type="OrthoDB" id="9814936at2"/>
<comment type="caution">
    <text evidence="6">The sequence shown here is derived from an EMBL/GenBank/DDBJ whole genome shotgun (WGS) entry which is preliminary data.</text>
</comment>
<gene>
    <name evidence="6" type="ORF">C8D98_1209</name>
</gene>
<reference evidence="6 7" key="1">
    <citation type="submission" date="2019-03" db="EMBL/GenBank/DDBJ databases">
        <title>Genomic Encyclopedia of Type Strains, Phase IV (KMG-IV): sequencing the most valuable type-strain genomes for metagenomic binning, comparative biology and taxonomic classification.</title>
        <authorList>
            <person name="Goeker M."/>
        </authorList>
    </citation>
    <scope>NUCLEOTIDE SEQUENCE [LARGE SCALE GENOMIC DNA]</scope>
    <source>
        <strain evidence="6 7">DSM 24984</strain>
    </source>
</reference>
<proteinExistence type="predicted"/>
<evidence type="ECO:0000313" key="6">
    <source>
        <dbReference type="EMBL" id="TCK62674.1"/>
    </source>
</evidence>
<sequence>MATKTGEKYVCKVCNAVVKVENGGSGALMCCMVKMTKM</sequence>
<dbReference type="EMBL" id="SMGG01000003">
    <property type="protein sequence ID" value="TCK62674.1"/>
    <property type="molecule type" value="Genomic_DNA"/>
</dbReference>
<accession>A0A4R1KDP2</accession>
<dbReference type="InterPro" id="IPR004462">
    <property type="entry name" value="Desulfoferrodoxin_N"/>
</dbReference>
<evidence type="ECO:0000256" key="4">
    <source>
        <dbReference type="ARBA" id="ARBA00023004"/>
    </source>
</evidence>